<dbReference type="InterPro" id="IPR007527">
    <property type="entry name" value="Znf_SWIM"/>
</dbReference>
<dbReference type="GO" id="GO:0004386">
    <property type="term" value="F:helicase activity"/>
    <property type="evidence" value="ECO:0007669"/>
    <property type="project" value="UniProtKB-KW"/>
</dbReference>
<feature type="domain" description="Helicase C-terminal" evidence="5">
    <location>
        <begin position="979"/>
        <end position="1135"/>
    </location>
</feature>
<keyword evidence="2" id="KW-0863">Zinc-finger</keyword>
<evidence type="ECO:0000256" key="2">
    <source>
        <dbReference type="PROSITE-ProRule" id="PRU00325"/>
    </source>
</evidence>
<dbReference type="SMART" id="SM00490">
    <property type="entry name" value="HELICc"/>
    <property type="match status" value="1"/>
</dbReference>
<evidence type="ECO:0000259" key="5">
    <source>
        <dbReference type="PROSITE" id="PS51194"/>
    </source>
</evidence>
<dbReference type="CDD" id="cd18793">
    <property type="entry name" value="SF2_C_SNF"/>
    <property type="match status" value="1"/>
</dbReference>
<name>A0A1M5AKR3_MARH1</name>
<keyword evidence="7" id="KW-1185">Reference proteome</keyword>
<comment type="caution">
    <text evidence="6">The sequence shown here is derived from an EMBL/GenBank/DDBJ whole genome shotgun (WGS) entry which is preliminary data.</text>
</comment>
<dbReference type="InterPro" id="IPR038718">
    <property type="entry name" value="SNF2-like_sf"/>
</dbReference>
<dbReference type="PROSITE" id="PS51194">
    <property type="entry name" value="HELICASE_CTER"/>
    <property type="match status" value="1"/>
</dbReference>
<dbReference type="Pfam" id="PF04434">
    <property type="entry name" value="SWIM"/>
    <property type="match status" value="1"/>
</dbReference>
<dbReference type="Pfam" id="PF00176">
    <property type="entry name" value="SNF2-rel_dom"/>
    <property type="match status" value="1"/>
</dbReference>
<dbReference type="Gene3D" id="3.40.50.10810">
    <property type="entry name" value="Tandem AAA-ATPase domain"/>
    <property type="match status" value="1"/>
</dbReference>
<keyword evidence="6" id="KW-0547">Nucleotide-binding</keyword>
<dbReference type="InterPro" id="IPR049730">
    <property type="entry name" value="SNF2/RAD54-like_C"/>
</dbReference>
<dbReference type="EMBL" id="FQUI01000065">
    <property type="protein sequence ID" value="SHF30755.1"/>
    <property type="molecule type" value="Genomic_DNA"/>
</dbReference>
<feature type="domain" description="Helicase ATP-binding" evidence="4">
    <location>
        <begin position="698"/>
        <end position="854"/>
    </location>
</feature>
<dbReference type="PANTHER" id="PTHR10799">
    <property type="entry name" value="SNF2/RAD54 HELICASE FAMILY"/>
    <property type="match status" value="1"/>
</dbReference>
<dbReference type="InterPro" id="IPR001650">
    <property type="entry name" value="Helicase_C-like"/>
</dbReference>
<dbReference type="STRING" id="1122195.SAMN02745164_02215"/>
<evidence type="ECO:0000313" key="7">
    <source>
        <dbReference type="Proteomes" id="UP000184334"/>
    </source>
</evidence>
<keyword evidence="2" id="KW-0479">Metal-binding</keyword>
<dbReference type="PROSITE" id="PS50966">
    <property type="entry name" value="ZF_SWIM"/>
    <property type="match status" value="1"/>
</dbReference>
<keyword evidence="6" id="KW-0347">Helicase</keyword>
<dbReference type="InterPro" id="IPR027417">
    <property type="entry name" value="P-loop_NTPase"/>
</dbReference>
<evidence type="ECO:0000259" key="3">
    <source>
        <dbReference type="PROSITE" id="PS50966"/>
    </source>
</evidence>
<dbReference type="Proteomes" id="UP000184334">
    <property type="component" value="Unassembled WGS sequence"/>
</dbReference>
<keyword evidence="1" id="KW-0378">Hydrolase</keyword>
<accession>A0A1M5AKR3</accession>
<dbReference type="GO" id="GO:0005524">
    <property type="term" value="F:ATP binding"/>
    <property type="evidence" value="ECO:0007669"/>
    <property type="project" value="InterPro"/>
</dbReference>
<proteinExistence type="predicted"/>
<feature type="domain" description="SWIM-type" evidence="3">
    <location>
        <begin position="107"/>
        <end position="149"/>
    </location>
</feature>
<protein>
    <submittedName>
        <fullName evidence="6">Superfamily II DNA or RNA helicase, SNF2 family</fullName>
    </submittedName>
</protein>
<dbReference type="Pfam" id="PF00271">
    <property type="entry name" value="Helicase_C"/>
    <property type="match status" value="1"/>
</dbReference>
<keyword evidence="6" id="KW-0067">ATP-binding</keyword>
<dbReference type="Gene3D" id="3.40.50.300">
    <property type="entry name" value="P-loop containing nucleotide triphosphate hydrolases"/>
    <property type="match status" value="1"/>
</dbReference>
<reference evidence="6" key="1">
    <citation type="submission" date="2016-11" db="EMBL/GenBank/DDBJ databases">
        <authorList>
            <person name="Varghese N."/>
            <person name="Submissions S."/>
        </authorList>
    </citation>
    <scope>NUCLEOTIDE SEQUENCE [LARGE SCALE GENOMIC DNA]</scope>
    <source>
        <strain evidence="6">DSM 16785</strain>
    </source>
</reference>
<keyword evidence="2" id="KW-0862">Zinc</keyword>
<organism evidence="6 7">
    <name type="scientific">Marinitoga hydrogenitolerans (strain DSM 16785 / JCM 12826 / AT1271)</name>
    <dbReference type="NCBI Taxonomy" id="1122195"/>
    <lineage>
        <taxon>Bacteria</taxon>
        <taxon>Thermotogati</taxon>
        <taxon>Thermotogota</taxon>
        <taxon>Thermotogae</taxon>
        <taxon>Petrotogales</taxon>
        <taxon>Petrotogaceae</taxon>
        <taxon>Marinitoga</taxon>
    </lineage>
</organism>
<dbReference type="InterPro" id="IPR000330">
    <property type="entry name" value="SNF2_N"/>
</dbReference>
<dbReference type="InterPro" id="IPR014001">
    <property type="entry name" value="Helicase_ATP-bd"/>
</dbReference>
<gene>
    <name evidence="6" type="ORF">SAMN02745164_02215</name>
</gene>
<evidence type="ECO:0000313" key="6">
    <source>
        <dbReference type="EMBL" id="SHF30755.1"/>
    </source>
</evidence>
<dbReference type="GO" id="GO:0008270">
    <property type="term" value="F:zinc ion binding"/>
    <property type="evidence" value="ECO:0007669"/>
    <property type="project" value="UniProtKB-KW"/>
</dbReference>
<sequence>MMGRRIIYGKTWWGKKWIEAMEKIDFNTNRLPRGKRYANKGAVLEIKINRKFDIVAKVQGTRSVPYKEKISLYKFTDEEINIIANILLETPYVSGQLMSGKLPEELYDVLKNEGINLFPSSWEEINAYCSCPDWANPCKHLAAVYYIIADELDKDPFLIFEMHGLKKEKLLKLAKIQSKKTKEKNIFEPIQKDNIDISKVIEPSVFFNQKVNIIDYLPESNLSIGKNVKSLLNKIYLKNSIYIENIKLSEEINPYFKESKFEFFYDVINPKIKITGFNPISKKENITFEDFFSYFEKIPLLIKNTDNEYSVFFKKTLSFVYNLVLYNSYAPFPEQVDKEKFYIKYLPLLSNESVKNYIEFLELIIPNNLILHKNKNFVVKKKEAVIYIISLFIKEITKRAFFSNNDYLKNKILTLFISDNIYTSTNFKEKQIYTYLKNYFSPFFFKNINYSLVIKISPFIENRYSLSLLIKNNKDLLEEPIKLSTFLNKIDDSIEKEEIFKQLGFISNLSETTKLLVKNNDIIITSEELSQLLFETKSILKTFGIELLLPKEMKKIIDVKPAIVVKSKKNIISFLSLKDLLKFDWKIAIGDDFLTLEEFKKLSGKANGIIKFKDKYINLNPEKVLNILKKIEETPKIKSNFEGLKILLSGEINNVQVFLDEKVKNIISEIKNIKNIKTPKTLKATLRNYQKKGYRWLKAHTEKGFGVCLADDMGLGKTIQVISVLLKDKENKELTKPALVICPTTLIGNWANEIEKFSPSLKYNIYHGSDRELDEKSDVLITSYGVIRRDLEKIKNKEWSYIILDEAQNIKNYLSKQSKAVKLLRAERRIALTGTPIENKLIDLWSIFDFLMPGYLGNISKFVDEYAIPIEKYNNEYKMESLKSIINPFLLRRLKTDKNIIKDLPEKIIFDQYVYLTKYQTTLYNEAVKIIDSINETDGIKREGIIFKLITSLKQICNHPSNYLKDNNFDYELSGKSKKLIDLLNEILENNEKAIIFTQYKEMGKILEKIIKNNLKISPLFFHGGLNRKMREDNILKFQNSHEFPVMIISLKAGGTGLNLTSASHVIHYDLWWNPAVENQATDRAYRIGQKKNVIVHRFITKNTFEEKINELLKAKEKLSGNILKMGEKWISELSDEELKKLFKFNKQR</sequence>
<dbReference type="CDD" id="cd18012">
    <property type="entry name" value="DEXQc_arch_SWI2_SNF2"/>
    <property type="match status" value="1"/>
</dbReference>
<dbReference type="InterPro" id="IPR022138">
    <property type="entry name" value="DUF3670"/>
</dbReference>
<dbReference type="SMART" id="SM00487">
    <property type="entry name" value="DEXDc"/>
    <property type="match status" value="1"/>
</dbReference>
<dbReference type="SUPFAM" id="SSF52540">
    <property type="entry name" value="P-loop containing nucleoside triphosphate hydrolases"/>
    <property type="match status" value="2"/>
</dbReference>
<dbReference type="Pfam" id="PF12419">
    <property type="entry name" value="DUF3670"/>
    <property type="match status" value="1"/>
</dbReference>
<dbReference type="GO" id="GO:0016787">
    <property type="term" value="F:hydrolase activity"/>
    <property type="evidence" value="ECO:0007669"/>
    <property type="project" value="UniProtKB-KW"/>
</dbReference>
<dbReference type="AlphaFoldDB" id="A0A1M5AKR3"/>
<evidence type="ECO:0000256" key="1">
    <source>
        <dbReference type="ARBA" id="ARBA00022801"/>
    </source>
</evidence>
<evidence type="ECO:0000259" key="4">
    <source>
        <dbReference type="PROSITE" id="PS51192"/>
    </source>
</evidence>
<dbReference type="PROSITE" id="PS51192">
    <property type="entry name" value="HELICASE_ATP_BIND_1"/>
    <property type="match status" value="1"/>
</dbReference>